<organism evidence="2 3">
    <name type="scientific">Hazenella coriacea</name>
    <dbReference type="NCBI Taxonomy" id="1179467"/>
    <lineage>
        <taxon>Bacteria</taxon>
        <taxon>Bacillati</taxon>
        <taxon>Bacillota</taxon>
        <taxon>Bacilli</taxon>
        <taxon>Bacillales</taxon>
        <taxon>Thermoactinomycetaceae</taxon>
        <taxon>Hazenella</taxon>
    </lineage>
</organism>
<sequence>MDAHVSLEALEKFKHILNQFSVGMSVEAQKMQQHLKKTHQQLEQKHYELRRKLQMCQDPISQERAKQQLMEFERLFAGFCQAAQECIKGFQQQELMAANRGKAVVKIDQKVGVLKAYLGSRSTDRRDQLSQIGVTSKRVNDTPDNFADRQKLEGHFEKHGHEFKGIYKNADEYLDGARDVIKSGIEVEYRYREEIRTGYVRFMGNNRGGKAKFEFVGTNNEGKITTYHTQSGKKFWKTINGKNEPVINPVNQ</sequence>
<protein>
    <submittedName>
        <fullName evidence="2">Uncharacterized protein</fullName>
    </submittedName>
</protein>
<dbReference type="AlphaFoldDB" id="A0A4R3LA40"/>
<dbReference type="EMBL" id="SMAG01000001">
    <property type="protein sequence ID" value="TCS96552.1"/>
    <property type="molecule type" value="Genomic_DNA"/>
</dbReference>
<evidence type="ECO:0000313" key="2">
    <source>
        <dbReference type="EMBL" id="TCS96552.1"/>
    </source>
</evidence>
<dbReference type="OrthoDB" id="3261089at2"/>
<accession>A0A4R3LA40</accession>
<keyword evidence="1" id="KW-0175">Coiled coil</keyword>
<evidence type="ECO:0000256" key="1">
    <source>
        <dbReference type="SAM" id="Coils"/>
    </source>
</evidence>
<evidence type="ECO:0000313" key="3">
    <source>
        <dbReference type="Proteomes" id="UP000294937"/>
    </source>
</evidence>
<proteinExistence type="predicted"/>
<feature type="coiled-coil region" evidence="1">
    <location>
        <begin position="25"/>
        <end position="52"/>
    </location>
</feature>
<comment type="caution">
    <text evidence="2">The sequence shown here is derived from an EMBL/GenBank/DDBJ whole genome shotgun (WGS) entry which is preliminary data.</text>
</comment>
<keyword evidence="3" id="KW-1185">Reference proteome</keyword>
<dbReference type="Proteomes" id="UP000294937">
    <property type="component" value="Unassembled WGS sequence"/>
</dbReference>
<reference evidence="2 3" key="1">
    <citation type="submission" date="2019-03" db="EMBL/GenBank/DDBJ databases">
        <title>Genomic Encyclopedia of Type Strains, Phase IV (KMG-IV): sequencing the most valuable type-strain genomes for metagenomic binning, comparative biology and taxonomic classification.</title>
        <authorList>
            <person name="Goeker M."/>
        </authorList>
    </citation>
    <scope>NUCLEOTIDE SEQUENCE [LARGE SCALE GENOMIC DNA]</scope>
    <source>
        <strain evidence="2 3">DSM 45707</strain>
    </source>
</reference>
<name>A0A4R3LA40_9BACL</name>
<gene>
    <name evidence="2" type="ORF">EDD58_101186</name>
</gene>